<keyword evidence="6" id="KW-1185">Reference proteome</keyword>
<dbReference type="RefSeq" id="XP_017771876.1">
    <property type="nucleotide sequence ID" value="XM_017916387.1"/>
</dbReference>
<name>A0ABM1MBC6_NICVS</name>
<evidence type="ECO:0000313" key="7">
    <source>
        <dbReference type="RefSeq" id="XP_017771876.1"/>
    </source>
</evidence>
<sequence length="962" mass="110412">MSTKNQEWITAIKSHITSIKRSVKCETDNHPLKQIIVRERITKKNSVSSRSTPSSTPSSLIDIHTALEGYDPLTKFALEEIDPLSKIAMQNDLTTKSGNIYKGQNDTNNVQTWDARKHHILNQFTTSEKISIISSYLNDDEQEFSVIVKAQSGSIDKVQHRLEQLDQFEEGSQKKFNLSQVEYVRRIDQLNKELVMAWNSEQRVKALKISIQCAKMLSDTDVLQFYPSKFVLITDILDIFGKLVFERLRNKSNYIKPGCKEPTALPVDFSSDMVPECAKETCRNWFYKIASIRELVPRIFVEMAILKSYSFLTSSEYSAALMRLTHMIRGIGNPLVSIYARCYLCRVGVTVTTPGKNNKFLLENFNDFLDLYKHLFTRQIHIELTKQKMEYSSYLTLYSPALDYMLQLIVADASDAILMQILARCEQQNNKFLLLNTIMAGFKPSYISMRALQFIEVITQKSNGEEFPGYVLLRTLGACVTTCPPSVIDRKQILNIAWYHISKIKNPEHYIKCADVWVLFAVQHFMNYEGEFNNILGDIIKHMSMEGVRENFYPELKSIIEKIVESTQDIEAFLIMDNFLPFIDLFQQEKYRSDVCKIILSEYNNDSITSDSIIINTIMFLCGVLHDSINSMSIDDDIRQISEIICGIIRKVDYGQNFEEQLAFYVEARGLFYNLSPVLVQLVHCVNHLSVKVRTIVKGHHTRKTGSFVKACAAYSFITIPSIPSTRTRLEMYLMSGRVALFSNCLGQADVSFKTAISIIPELLEIEEGVTPNEQFLISYLKQFLSTLLVVPDSPEKGVLHLTRVLLNAIKRYRWEHKNNLFEMYLSVLDMLSTMVQETYPYYVDKVESNDTFYGSEPKFIMEVNKVNSIILQELLGILEELESGHMQATLSLKLVMSLVNRSDMFKNDALSILAVNLWKVSSRQNVININHLVSLKDYLLRKNIVKNDNAFIKYLSAFPGH</sequence>
<dbReference type="PANTHER" id="PTHR13673:SF0">
    <property type="entry name" value="VPS35 ENDOSOMAL PROTEIN-SORTING FACTOR-LIKE"/>
    <property type="match status" value="1"/>
</dbReference>
<dbReference type="InterPro" id="IPR029705">
    <property type="entry name" value="VPS35L"/>
</dbReference>
<keyword evidence="3" id="KW-0813">Transport</keyword>
<evidence type="ECO:0000256" key="5">
    <source>
        <dbReference type="ARBA" id="ARBA00022927"/>
    </source>
</evidence>
<accession>A0ABM1MBC6</accession>
<evidence type="ECO:0000256" key="4">
    <source>
        <dbReference type="ARBA" id="ARBA00022753"/>
    </source>
</evidence>
<protein>
    <submittedName>
        <fullName evidence="7">UPF0505 protein C16orf62 isoform X1</fullName>
    </submittedName>
</protein>
<comment type="similarity">
    <text evidence="2">Belongs to the VPS35L family.</text>
</comment>
<evidence type="ECO:0000256" key="3">
    <source>
        <dbReference type="ARBA" id="ARBA00022448"/>
    </source>
</evidence>
<dbReference type="Proteomes" id="UP000695000">
    <property type="component" value="Unplaced"/>
</dbReference>
<keyword evidence="4" id="KW-0967">Endosome</keyword>
<gene>
    <name evidence="7" type="primary">LOC108559203</name>
</gene>
<evidence type="ECO:0000256" key="2">
    <source>
        <dbReference type="ARBA" id="ARBA00010704"/>
    </source>
</evidence>
<dbReference type="PANTHER" id="PTHR13673">
    <property type="entry name" value="ESOPHAGEAL CANCER ASSOCIATED PROTEIN"/>
    <property type="match status" value="1"/>
</dbReference>
<proteinExistence type="inferred from homology"/>
<organism evidence="6 7">
    <name type="scientific">Nicrophorus vespilloides</name>
    <name type="common">Boreal carrion beetle</name>
    <dbReference type="NCBI Taxonomy" id="110193"/>
    <lineage>
        <taxon>Eukaryota</taxon>
        <taxon>Metazoa</taxon>
        <taxon>Ecdysozoa</taxon>
        <taxon>Arthropoda</taxon>
        <taxon>Hexapoda</taxon>
        <taxon>Insecta</taxon>
        <taxon>Pterygota</taxon>
        <taxon>Neoptera</taxon>
        <taxon>Endopterygota</taxon>
        <taxon>Coleoptera</taxon>
        <taxon>Polyphaga</taxon>
        <taxon>Staphyliniformia</taxon>
        <taxon>Silphidae</taxon>
        <taxon>Nicrophorinae</taxon>
        <taxon>Nicrophorus</taxon>
    </lineage>
</organism>
<dbReference type="GeneID" id="108559203"/>
<evidence type="ECO:0000256" key="1">
    <source>
        <dbReference type="ARBA" id="ARBA00004177"/>
    </source>
</evidence>
<evidence type="ECO:0000313" key="6">
    <source>
        <dbReference type="Proteomes" id="UP000695000"/>
    </source>
</evidence>
<reference evidence="7" key="1">
    <citation type="submission" date="2025-08" db="UniProtKB">
        <authorList>
            <consortium name="RefSeq"/>
        </authorList>
    </citation>
    <scope>IDENTIFICATION</scope>
    <source>
        <tissue evidence="7">Whole Larva</tissue>
    </source>
</reference>
<keyword evidence="5" id="KW-0653">Protein transport</keyword>
<comment type="subcellular location">
    <subcellularLocation>
        <location evidence="1">Endosome</location>
    </subcellularLocation>
</comment>